<protein>
    <submittedName>
        <fullName evidence="3">F-box domain-containing protein</fullName>
    </submittedName>
</protein>
<dbReference type="Proteomes" id="UP000001940">
    <property type="component" value="Chromosome II"/>
</dbReference>
<name>O16550_CAEEL</name>
<dbReference type="AlphaFoldDB" id="O16550"/>
<reference evidence="3 4" key="1">
    <citation type="journal article" date="1998" name="Science">
        <title>Genome sequence of the nematode C. elegans: a platform for investigating biology.</title>
        <authorList>
            <consortium name="The C. elegans sequencing consortium"/>
            <person name="Sulson J.E."/>
            <person name="Waterston R."/>
        </authorList>
    </citation>
    <scope>NUCLEOTIDE SEQUENCE [LARGE SCALE GENOMIC DNA]</scope>
    <source>
        <strain evidence="3 4">Bristol N2</strain>
    </source>
</reference>
<dbReference type="PROSITE" id="PS50181">
    <property type="entry name" value="FBOX"/>
    <property type="match status" value="1"/>
</dbReference>
<organism evidence="3 4">
    <name type="scientific">Caenorhabditis elegans</name>
    <dbReference type="NCBI Taxonomy" id="6239"/>
    <lineage>
        <taxon>Eukaryota</taxon>
        <taxon>Metazoa</taxon>
        <taxon>Ecdysozoa</taxon>
        <taxon>Nematoda</taxon>
        <taxon>Chromadorea</taxon>
        <taxon>Rhabditida</taxon>
        <taxon>Rhabditina</taxon>
        <taxon>Rhabditomorpha</taxon>
        <taxon>Rhabditoidea</taxon>
        <taxon>Rhabditidae</taxon>
        <taxon>Peloderinae</taxon>
        <taxon>Caenorhabditis</taxon>
    </lineage>
</organism>
<dbReference type="GeneID" id="182660"/>
<keyword evidence="1" id="KW-0812">Transmembrane</keyword>
<dbReference type="Bgee" id="WBGene00015830">
    <property type="expression patterns" value="Expressed in embryo and 1 other cell type or tissue"/>
</dbReference>
<dbReference type="PANTHER" id="PTHR22899">
    <property type="entry name" value="CYCLIN-RELATED F-BOX FAMILY"/>
    <property type="match status" value="1"/>
</dbReference>
<accession>O16550</accession>
<dbReference type="PANTHER" id="PTHR22899:SF0">
    <property type="entry name" value="F-BOX ASSOCIATED DOMAIN-CONTAINING PROTEIN-RELATED"/>
    <property type="match status" value="1"/>
</dbReference>
<dbReference type="InterPro" id="IPR053222">
    <property type="entry name" value="Zygotic_Embryogenesis-Asso"/>
</dbReference>
<evidence type="ECO:0000259" key="2">
    <source>
        <dbReference type="PROSITE" id="PS50181"/>
    </source>
</evidence>
<evidence type="ECO:0000313" key="5">
    <source>
        <dbReference type="WormBase" id="C16C4.6"/>
    </source>
</evidence>
<dbReference type="PaxDb" id="6239-C16C4.6"/>
<dbReference type="AGR" id="WB:WBGene00015830"/>
<evidence type="ECO:0000256" key="1">
    <source>
        <dbReference type="SAM" id="Phobius"/>
    </source>
</evidence>
<sequence>MEPLERIVKTVTNRFRCMGRARPCFPQILPGSRNKKIDTRLFQSVSRHSLFIIPPVMSSPSFPVLRLPSKALRATLQHFAIIDLLSFSLISPNSVRSLNIQAANVRVTLDDSEEIIVNVAGTSYVFYLKADQNLVYTYNLECRFLNRNFSLEKCLKHFLVALNLLEVDQLLVSRNHEACDKLAGIKWRIIIMLGKNRPLFDHIYRDAKNVSLSDRGLLNKHTRAILSENLNSIGLNFSFVMDLNDLLAINVTKAEVYFSFTLSNVNLFLRHFINGSNPRLSEICIELKRRENLEDSWSFAFQFCFFVTLQQFIMFNVYIYLRKHIKNCSNNLRKFPSCLQLPIPEKCLKLSKLVLPSGSRLMKLLA</sequence>
<gene>
    <name evidence="3 5" type="primary">fbxb-98</name>
    <name evidence="5" type="ORF">C16C4.6</name>
    <name evidence="3" type="ORF">CELE_C16C4.6</name>
</gene>
<proteinExistence type="predicted"/>
<feature type="transmembrane region" description="Helical" evidence="1">
    <location>
        <begin position="299"/>
        <end position="321"/>
    </location>
</feature>
<dbReference type="Pfam" id="PF07735">
    <property type="entry name" value="FBA_2"/>
    <property type="match status" value="1"/>
</dbReference>
<keyword evidence="4" id="KW-1185">Reference proteome</keyword>
<keyword evidence="1" id="KW-0472">Membrane</keyword>
<evidence type="ECO:0000313" key="4">
    <source>
        <dbReference type="Proteomes" id="UP000001940"/>
    </source>
</evidence>
<dbReference type="PIR" id="T31933">
    <property type="entry name" value="T31933"/>
</dbReference>
<dbReference type="CTD" id="182660"/>
<dbReference type="KEGG" id="cel:CELE_C16C4.6"/>
<dbReference type="RefSeq" id="NP_494100.1">
    <property type="nucleotide sequence ID" value="NM_061699.1"/>
</dbReference>
<dbReference type="UCSC" id="C16C4.6">
    <property type="organism name" value="c. elegans"/>
</dbReference>
<dbReference type="InParanoid" id="O16550"/>
<dbReference type="EMBL" id="BX284602">
    <property type="protein sequence ID" value="CCD64670.1"/>
    <property type="molecule type" value="Genomic_DNA"/>
</dbReference>
<dbReference type="InterPro" id="IPR001810">
    <property type="entry name" value="F-box_dom"/>
</dbReference>
<dbReference type="HOGENOM" id="CLU_757006_0_0_1"/>
<dbReference type="PhylomeDB" id="O16550"/>
<evidence type="ECO:0000313" key="3">
    <source>
        <dbReference type="EMBL" id="CCD64670.1"/>
    </source>
</evidence>
<dbReference type="InterPro" id="IPR012885">
    <property type="entry name" value="F-box_Sdz-33"/>
</dbReference>
<feature type="domain" description="F-box" evidence="2">
    <location>
        <begin position="61"/>
        <end position="91"/>
    </location>
</feature>
<keyword evidence="1" id="KW-1133">Transmembrane helix</keyword>
<dbReference type="WormBase" id="C16C4.6">
    <property type="protein sequence ID" value="CE08202"/>
    <property type="gene ID" value="WBGene00015830"/>
    <property type="gene designation" value="fbxb-98"/>
</dbReference>